<proteinExistence type="predicted"/>
<feature type="domain" description="Disease resistance R13L4/SHOC-2-like LRR" evidence="3">
    <location>
        <begin position="425"/>
        <end position="533"/>
    </location>
</feature>
<feature type="domain" description="Disease resistance R13L4/SHOC-2-like LRR" evidence="3">
    <location>
        <begin position="206"/>
        <end position="303"/>
    </location>
</feature>
<dbReference type="Proteomes" id="UP000694920">
    <property type="component" value="Unplaced"/>
</dbReference>
<dbReference type="InterPro" id="IPR003591">
    <property type="entry name" value="Leu-rich_rpt_typical-subtyp"/>
</dbReference>
<dbReference type="PANTHER" id="PTHR48051">
    <property type="match status" value="1"/>
</dbReference>
<evidence type="ECO:0000313" key="5">
    <source>
        <dbReference type="RefSeq" id="XP_024938100.1"/>
    </source>
</evidence>
<evidence type="ECO:0000313" key="4">
    <source>
        <dbReference type="Proteomes" id="UP000694920"/>
    </source>
</evidence>
<dbReference type="Gene3D" id="3.80.10.10">
    <property type="entry name" value="Ribonuclease Inhibitor"/>
    <property type="match status" value="3"/>
</dbReference>
<dbReference type="Pfam" id="PF13855">
    <property type="entry name" value="LRR_8"/>
    <property type="match status" value="1"/>
</dbReference>
<reference evidence="5" key="1">
    <citation type="submission" date="2025-08" db="UniProtKB">
        <authorList>
            <consortium name="RefSeq"/>
        </authorList>
    </citation>
    <scope>IDENTIFICATION</scope>
</reference>
<dbReference type="InterPro" id="IPR032675">
    <property type="entry name" value="LRR_dom_sf"/>
</dbReference>
<name>A0AAJ7RCT6_CEPCN</name>
<dbReference type="FunFam" id="3.80.10.10:FF:000193">
    <property type="entry name" value="Leucine-rich repeat-containing protein 40"/>
    <property type="match status" value="1"/>
</dbReference>
<dbReference type="PANTHER" id="PTHR48051:SF1">
    <property type="entry name" value="RAS SUPPRESSOR PROTEIN 1"/>
    <property type="match status" value="1"/>
</dbReference>
<dbReference type="PROSITE" id="PS51450">
    <property type="entry name" value="LRR"/>
    <property type="match status" value="6"/>
</dbReference>
<protein>
    <submittedName>
        <fullName evidence="5">Leucine-rich repeat-containing protein 40 isoform X2</fullName>
    </submittedName>
</protein>
<evidence type="ECO:0000256" key="1">
    <source>
        <dbReference type="ARBA" id="ARBA00022614"/>
    </source>
</evidence>
<accession>A0AAJ7RCT6</accession>
<keyword evidence="4" id="KW-1185">Reference proteome</keyword>
<organism evidence="4 5">
    <name type="scientific">Cephus cinctus</name>
    <name type="common">Wheat stem sawfly</name>
    <dbReference type="NCBI Taxonomy" id="211228"/>
    <lineage>
        <taxon>Eukaryota</taxon>
        <taxon>Metazoa</taxon>
        <taxon>Ecdysozoa</taxon>
        <taxon>Arthropoda</taxon>
        <taxon>Hexapoda</taxon>
        <taxon>Insecta</taxon>
        <taxon>Pterygota</taxon>
        <taxon>Neoptera</taxon>
        <taxon>Endopterygota</taxon>
        <taxon>Hymenoptera</taxon>
        <taxon>Cephoidea</taxon>
        <taxon>Cephidae</taxon>
        <taxon>Cephus</taxon>
    </lineage>
</organism>
<dbReference type="Pfam" id="PF23598">
    <property type="entry name" value="LRR_14"/>
    <property type="match status" value="2"/>
</dbReference>
<dbReference type="SMART" id="SM00369">
    <property type="entry name" value="LRR_TYP"/>
    <property type="match status" value="12"/>
</dbReference>
<sequence length="557" mass="63530">MKSGKMSVTRNRINHRSVFKPRTKNDDNAELSEDMVISARKTGQLNLSTKGLSTVPNRVWSINELTPEEIRQLDVGLEFNDDKEKWWEQEPLKILDLSSNSLTELDPKVEFLSELSILDLHDNIMETLPAEIGNLSKLRKLNSSFNKIKHLPLNFYNLSELRHLDLRNNLLKELDPAIVLKKLDANSNNLEILPPFGELRHMEVLVLHTNNLKNFPDTTGCAALRELHLANNSIDEIDVSGLESMGQLRTLTLANNKIKEIPEEIVQLLNLERLDLSCNNISKVPGCIGIMPNLQNFVIDGNKLQNLRRDIIQCGTHRILRHLRESIEMENVESRGFSSLNANDSIFPDKYVMRNTRLLSLTGQNLQEIPQAILEDASEAQITCIDLSRNKFCNLQDNLSIVTTITDLKLRCNQLSSLPDWIGEKYKHLRFIDLSNNRLSSLPASISLLEYLLEINISYNRFTKLPDCIYDIERLEILTVGNNQLSLIDVSSLSKLRRLATLDLSNNNIVFVPPELGNLKNLRTLLLSGNYFKQPRQATLMKGTEEILAYLRDRIPT</sequence>
<dbReference type="GO" id="GO:0005737">
    <property type="term" value="C:cytoplasm"/>
    <property type="evidence" value="ECO:0007669"/>
    <property type="project" value="TreeGrafter"/>
</dbReference>
<dbReference type="PRINTS" id="PR00019">
    <property type="entry name" value="LEURICHRPT"/>
</dbReference>
<keyword evidence="2" id="KW-0677">Repeat</keyword>
<gene>
    <name evidence="5" type="primary">LOC107265135</name>
</gene>
<dbReference type="GeneID" id="107265135"/>
<dbReference type="InterPro" id="IPR050216">
    <property type="entry name" value="LRR_domain-containing"/>
</dbReference>
<dbReference type="AlphaFoldDB" id="A0AAJ7RCT6"/>
<dbReference type="SMART" id="SM00364">
    <property type="entry name" value="LRR_BAC"/>
    <property type="match status" value="10"/>
</dbReference>
<evidence type="ECO:0000259" key="3">
    <source>
        <dbReference type="Pfam" id="PF23598"/>
    </source>
</evidence>
<dbReference type="InterPro" id="IPR001611">
    <property type="entry name" value="Leu-rich_rpt"/>
</dbReference>
<dbReference type="SUPFAM" id="SSF52058">
    <property type="entry name" value="L domain-like"/>
    <property type="match status" value="2"/>
</dbReference>
<dbReference type="FunFam" id="3.80.10.10:FF:000116">
    <property type="entry name" value="Leucine-rich repeat-containing protein 40"/>
    <property type="match status" value="1"/>
</dbReference>
<dbReference type="RefSeq" id="XP_024938100.1">
    <property type="nucleotide sequence ID" value="XM_025082332.1"/>
</dbReference>
<evidence type="ECO:0000256" key="2">
    <source>
        <dbReference type="ARBA" id="ARBA00022737"/>
    </source>
</evidence>
<dbReference type="InterPro" id="IPR055414">
    <property type="entry name" value="LRR_R13L4/SHOC2-like"/>
</dbReference>
<keyword evidence="1" id="KW-0433">Leucine-rich repeat</keyword>